<dbReference type="CDD" id="cd00090">
    <property type="entry name" value="HTH_ARSR"/>
    <property type="match status" value="1"/>
</dbReference>
<comment type="caution">
    <text evidence="2">The sequence shown here is derived from an EMBL/GenBank/DDBJ whole genome shotgun (WGS) entry which is preliminary data.</text>
</comment>
<dbReference type="OrthoDB" id="56053at2157"/>
<dbReference type="InterPro" id="IPR005149">
    <property type="entry name" value="Tscrpt_reg_PadR_N"/>
</dbReference>
<dbReference type="SUPFAM" id="SSF46785">
    <property type="entry name" value="Winged helix' DNA-binding domain"/>
    <property type="match status" value="1"/>
</dbReference>
<dbReference type="RefSeq" id="WP_054837652.1">
    <property type="nucleotide sequence ID" value="NZ_BBBY01000001.1"/>
</dbReference>
<dbReference type="InterPro" id="IPR011991">
    <property type="entry name" value="ArsR-like_HTH"/>
</dbReference>
<dbReference type="AlphaFoldDB" id="A0A6A9QM74"/>
<dbReference type="InterPro" id="IPR036390">
    <property type="entry name" value="WH_DNA-bd_sf"/>
</dbReference>
<sequence length="131" mass="15472">MSWFQRKGLKNVILNVLKGRSMTGSQIIDEIERITLGMWRPSPGSIYPALDQLEEDGLVRISKVDGWKKYYELTEKGKQELEKIENGGISDVVSQMEFVSRYLIENYERMDEKQKRKIVELLEELKKYFYT</sequence>
<gene>
    <name evidence="2" type="ORF">GC250_05005</name>
</gene>
<evidence type="ECO:0000259" key="1">
    <source>
        <dbReference type="Pfam" id="PF03551"/>
    </source>
</evidence>
<name>A0A6A9QM74_SULME</name>
<dbReference type="Gene3D" id="1.10.10.10">
    <property type="entry name" value="Winged helix-like DNA-binding domain superfamily/Winged helix DNA-binding domain"/>
    <property type="match status" value="1"/>
</dbReference>
<dbReference type="PANTHER" id="PTHR43252:SF5">
    <property type="entry name" value="TRANSCRIPTIONAL REGULATOR, PADR-LIKE FAMILY"/>
    <property type="match status" value="1"/>
</dbReference>
<dbReference type="Proteomes" id="UP000470772">
    <property type="component" value="Unassembled WGS sequence"/>
</dbReference>
<feature type="domain" description="Transcription regulator PadR N-terminal" evidence="1">
    <location>
        <begin position="13"/>
        <end position="83"/>
    </location>
</feature>
<accession>A0A6A9QM74</accession>
<reference evidence="2 3" key="1">
    <citation type="submission" date="2019-10" db="EMBL/GenBank/DDBJ databases">
        <title>Sequencing and Assembly of Multiple Reported Metal-Biooxidizing Members of the Extremely Thermoacidophilic Archaeal Family Sulfolobaceae.</title>
        <authorList>
            <person name="Counts J.A."/>
            <person name="Kelly R.M."/>
        </authorList>
    </citation>
    <scope>NUCLEOTIDE SEQUENCE [LARGE SCALE GENOMIC DNA]</scope>
    <source>
        <strain evidence="2 3">DSM 6482</strain>
    </source>
</reference>
<keyword evidence="3" id="KW-1185">Reference proteome</keyword>
<protein>
    <submittedName>
        <fullName evidence="2">PadR family transcriptional regulator</fullName>
    </submittedName>
</protein>
<dbReference type="EMBL" id="WGGD01000005">
    <property type="protein sequence ID" value="MUN28808.1"/>
    <property type="molecule type" value="Genomic_DNA"/>
</dbReference>
<evidence type="ECO:0000313" key="3">
    <source>
        <dbReference type="Proteomes" id="UP000470772"/>
    </source>
</evidence>
<proteinExistence type="predicted"/>
<dbReference type="PANTHER" id="PTHR43252">
    <property type="entry name" value="TRANSCRIPTIONAL REGULATOR YQJI"/>
    <property type="match status" value="1"/>
</dbReference>
<dbReference type="InterPro" id="IPR036388">
    <property type="entry name" value="WH-like_DNA-bd_sf"/>
</dbReference>
<evidence type="ECO:0000313" key="2">
    <source>
        <dbReference type="EMBL" id="MUN28808.1"/>
    </source>
</evidence>
<organism evidence="2 3">
    <name type="scientific">Sulfuracidifex metallicus DSM 6482 = JCM 9184</name>
    <dbReference type="NCBI Taxonomy" id="523847"/>
    <lineage>
        <taxon>Archaea</taxon>
        <taxon>Thermoproteota</taxon>
        <taxon>Thermoprotei</taxon>
        <taxon>Sulfolobales</taxon>
        <taxon>Sulfolobaceae</taxon>
        <taxon>Sulfuracidifex</taxon>
    </lineage>
</organism>
<dbReference type="Pfam" id="PF03551">
    <property type="entry name" value="PadR"/>
    <property type="match status" value="1"/>
</dbReference>